<keyword evidence="4" id="KW-1185">Reference proteome</keyword>
<dbReference type="OrthoDB" id="191139at2759"/>
<gene>
    <name evidence="3" type="ORF">BDV98DRAFT_655610</name>
</gene>
<evidence type="ECO:0000256" key="1">
    <source>
        <dbReference type="ARBA" id="ARBA00023002"/>
    </source>
</evidence>
<reference evidence="3 4" key="1">
    <citation type="journal article" date="2019" name="Nat. Ecol. Evol.">
        <title>Megaphylogeny resolves global patterns of mushroom evolution.</title>
        <authorList>
            <person name="Varga T."/>
            <person name="Krizsan K."/>
            <person name="Foldi C."/>
            <person name="Dima B."/>
            <person name="Sanchez-Garcia M."/>
            <person name="Sanchez-Ramirez S."/>
            <person name="Szollosi G.J."/>
            <person name="Szarkandi J.G."/>
            <person name="Papp V."/>
            <person name="Albert L."/>
            <person name="Andreopoulos W."/>
            <person name="Angelini C."/>
            <person name="Antonin V."/>
            <person name="Barry K.W."/>
            <person name="Bougher N.L."/>
            <person name="Buchanan P."/>
            <person name="Buyck B."/>
            <person name="Bense V."/>
            <person name="Catcheside P."/>
            <person name="Chovatia M."/>
            <person name="Cooper J."/>
            <person name="Damon W."/>
            <person name="Desjardin D."/>
            <person name="Finy P."/>
            <person name="Geml J."/>
            <person name="Haridas S."/>
            <person name="Hughes K."/>
            <person name="Justo A."/>
            <person name="Karasinski D."/>
            <person name="Kautmanova I."/>
            <person name="Kiss B."/>
            <person name="Kocsube S."/>
            <person name="Kotiranta H."/>
            <person name="LaButti K.M."/>
            <person name="Lechner B.E."/>
            <person name="Liimatainen K."/>
            <person name="Lipzen A."/>
            <person name="Lukacs Z."/>
            <person name="Mihaltcheva S."/>
            <person name="Morgado L.N."/>
            <person name="Niskanen T."/>
            <person name="Noordeloos M.E."/>
            <person name="Ohm R.A."/>
            <person name="Ortiz-Santana B."/>
            <person name="Ovrebo C."/>
            <person name="Racz N."/>
            <person name="Riley R."/>
            <person name="Savchenko A."/>
            <person name="Shiryaev A."/>
            <person name="Soop K."/>
            <person name="Spirin V."/>
            <person name="Szebenyi C."/>
            <person name="Tomsovsky M."/>
            <person name="Tulloss R.E."/>
            <person name="Uehling J."/>
            <person name="Grigoriev I.V."/>
            <person name="Vagvolgyi C."/>
            <person name="Papp T."/>
            <person name="Martin F.M."/>
            <person name="Miettinen O."/>
            <person name="Hibbett D.S."/>
            <person name="Nagy L.G."/>
        </authorList>
    </citation>
    <scope>NUCLEOTIDE SEQUENCE [LARGE SCALE GENOMIC DNA]</scope>
    <source>
        <strain evidence="3 4">CBS 309.79</strain>
    </source>
</reference>
<dbReference type="Pfam" id="PF00106">
    <property type="entry name" value="adh_short"/>
    <property type="match status" value="1"/>
</dbReference>
<dbReference type="CDD" id="cd05327">
    <property type="entry name" value="retinol-DH_like_SDR_c_like"/>
    <property type="match status" value="1"/>
</dbReference>
<protein>
    <recommendedName>
        <fullName evidence="5">Short-chain dehydrogenase</fullName>
    </recommendedName>
</protein>
<feature type="region of interest" description="Disordered" evidence="2">
    <location>
        <begin position="387"/>
        <end position="443"/>
    </location>
</feature>
<dbReference type="InterPro" id="IPR036291">
    <property type="entry name" value="NAD(P)-bd_dom_sf"/>
</dbReference>
<dbReference type="Gene3D" id="3.40.50.720">
    <property type="entry name" value="NAD(P)-binding Rossmann-like Domain"/>
    <property type="match status" value="1"/>
</dbReference>
<organism evidence="3 4">
    <name type="scientific">Pterulicium gracile</name>
    <dbReference type="NCBI Taxonomy" id="1884261"/>
    <lineage>
        <taxon>Eukaryota</taxon>
        <taxon>Fungi</taxon>
        <taxon>Dikarya</taxon>
        <taxon>Basidiomycota</taxon>
        <taxon>Agaricomycotina</taxon>
        <taxon>Agaricomycetes</taxon>
        <taxon>Agaricomycetidae</taxon>
        <taxon>Agaricales</taxon>
        <taxon>Pleurotineae</taxon>
        <taxon>Pterulaceae</taxon>
        <taxon>Pterulicium</taxon>
    </lineage>
</organism>
<dbReference type="InterPro" id="IPR002347">
    <property type="entry name" value="SDR_fam"/>
</dbReference>
<dbReference type="Proteomes" id="UP000305067">
    <property type="component" value="Unassembled WGS sequence"/>
</dbReference>
<dbReference type="GO" id="GO:0016491">
    <property type="term" value="F:oxidoreductase activity"/>
    <property type="evidence" value="ECO:0007669"/>
    <property type="project" value="UniProtKB-KW"/>
</dbReference>
<dbReference type="PANTHER" id="PTHR43157">
    <property type="entry name" value="PHOSPHATIDYLINOSITOL-GLYCAN BIOSYNTHESIS CLASS F PROTEIN-RELATED"/>
    <property type="match status" value="1"/>
</dbReference>
<feature type="region of interest" description="Disordered" evidence="2">
    <location>
        <begin position="280"/>
        <end position="306"/>
    </location>
</feature>
<evidence type="ECO:0000256" key="2">
    <source>
        <dbReference type="SAM" id="MobiDB-lite"/>
    </source>
</evidence>
<proteinExistence type="predicted"/>
<evidence type="ECO:0000313" key="3">
    <source>
        <dbReference type="EMBL" id="TFL02726.1"/>
    </source>
</evidence>
<evidence type="ECO:0008006" key="5">
    <source>
        <dbReference type="Google" id="ProtNLM"/>
    </source>
</evidence>
<dbReference type="AlphaFoldDB" id="A0A5C3QLB5"/>
<evidence type="ECO:0000313" key="4">
    <source>
        <dbReference type="Proteomes" id="UP000305067"/>
    </source>
</evidence>
<dbReference type="SUPFAM" id="SSF51735">
    <property type="entry name" value="NAD(P)-binding Rossmann-fold domains"/>
    <property type="match status" value="1"/>
</dbReference>
<dbReference type="PRINTS" id="PR00081">
    <property type="entry name" value="GDHRDH"/>
</dbReference>
<feature type="compositionally biased region" description="Basic and acidic residues" evidence="2">
    <location>
        <begin position="398"/>
        <end position="434"/>
    </location>
</feature>
<name>A0A5C3QLB5_9AGAR</name>
<keyword evidence="1" id="KW-0560">Oxidoreductase</keyword>
<dbReference type="STRING" id="1884261.A0A5C3QLB5"/>
<accession>A0A5C3QLB5</accession>
<sequence>MQSVLHSIVGPKEVHPENLNGRVALVTGGALGIGYEVSRSLALAGVKVIMVNRKEEQGDDAIADVKKQKPDAQIEWKGCDMGNLKQVQSVFTEIASSLHRLDFLVLSAGINTNQYGEDADGIDRHFGVNWLGHFYICNLLWPLLRKTSKLGESPAPRVVFESSEMHRFAPAKTHFASLEELNNPDIDPTQLYGRTKLAMILGAKYGLRDQVIKPNNDRIYALSVHPGAVNTEMQHQWKDAYPGITGQLIYSLTTMAGRSVEQGSYSALWALTDPSIEKKDDTGNDLNGYYFSDPDTPGKETSQASDPALGKALWELSERTSEKCKPAPSRVHWECLRKSLRPDNFRNLISLRLNKLQPPPPRFRFHTTRWMSQSSVEELRSKVPDTSTTQIEIVGSSEDGRGLDSDMDRVDSELVSGEDDKSDSMNAKDKRGTRSDLAGKSLGFDPDELVQLRTLQCKEQSQGCQLGKFIQFF</sequence>
<dbReference type="EMBL" id="ML178822">
    <property type="protein sequence ID" value="TFL02726.1"/>
    <property type="molecule type" value="Genomic_DNA"/>
</dbReference>
<dbReference type="PANTHER" id="PTHR43157:SF31">
    <property type="entry name" value="PHOSPHATIDYLINOSITOL-GLYCAN BIOSYNTHESIS CLASS F PROTEIN"/>
    <property type="match status" value="1"/>
</dbReference>